<organism evidence="2 3">
    <name type="scientific">Opisthorchis felineus</name>
    <dbReference type="NCBI Taxonomy" id="147828"/>
    <lineage>
        <taxon>Eukaryota</taxon>
        <taxon>Metazoa</taxon>
        <taxon>Spiralia</taxon>
        <taxon>Lophotrochozoa</taxon>
        <taxon>Platyhelminthes</taxon>
        <taxon>Trematoda</taxon>
        <taxon>Digenea</taxon>
        <taxon>Opisthorchiida</taxon>
        <taxon>Opisthorchiata</taxon>
        <taxon>Opisthorchiidae</taxon>
        <taxon>Opisthorchis</taxon>
    </lineage>
</organism>
<dbReference type="Proteomes" id="UP000308267">
    <property type="component" value="Unassembled WGS sequence"/>
</dbReference>
<name>A0A4S2M0K1_OPIFE</name>
<feature type="compositionally biased region" description="Polar residues" evidence="1">
    <location>
        <begin position="77"/>
        <end position="88"/>
    </location>
</feature>
<proteinExistence type="predicted"/>
<evidence type="ECO:0000313" key="2">
    <source>
        <dbReference type="EMBL" id="TGZ69735.1"/>
    </source>
</evidence>
<keyword evidence="3" id="KW-1185">Reference proteome</keyword>
<evidence type="ECO:0000313" key="3">
    <source>
        <dbReference type="Proteomes" id="UP000308267"/>
    </source>
</evidence>
<comment type="caution">
    <text evidence="2">The sequence shown here is derived from an EMBL/GenBank/DDBJ whole genome shotgun (WGS) entry which is preliminary data.</text>
</comment>
<feature type="region of interest" description="Disordered" evidence="1">
    <location>
        <begin position="77"/>
        <end position="100"/>
    </location>
</feature>
<sequence length="100" mass="11695">MSSSRYTLEIKCNLNFSNFVQLLDTFDPKLHLYFSWFILSKQDPLVQIRPSWESASFTPGDQLPGVKLKQYMKRTTYNRVPTENSPQKAKQVENAPFHQP</sequence>
<reference evidence="2 3" key="1">
    <citation type="journal article" date="2019" name="BMC Genomics">
        <title>New insights from Opisthorchis felineus genome: update on genomics of the epidemiologically important liver flukes.</title>
        <authorList>
            <person name="Ershov N.I."/>
            <person name="Mordvinov V.A."/>
            <person name="Prokhortchouk E.B."/>
            <person name="Pakharukova M.Y."/>
            <person name="Gunbin K.V."/>
            <person name="Ustyantsev K."/>
            <person name="Genaev M.A."/>
            <person name="Blinov A.G."/>
            <person name="Mazur A."/>
            <person name="Boulygina E."/>
            <person name="Tsygankova S."/>
            <person name="Khrameeva E."/>
            <person name="Chekanov N."/>
            <person name="Fan G."/>
            <person name="Xiao A."/>
            <person name="Zhang H."/>
            <person name="Xu X."/>
            <person name="Yang H."/>
            <person name="Solovyev V."/>
            <person name="Lee S.M."/>
            <person name="Liu X."/>
            <person name="Afonnikov D.A."/>
            <person name="Skryabin K.G."/>
        </authorList>
    </citation>
    <scope>NUCLEOTIDE SEQUENCE [LARGE SCALE GENOMIC DNA]</scope>
    <source>
        <strain evidence="2">AK-0245</strain>
        <tissue evidence="2">Whole organism</tissue>
    </source>
</reference>
<accession>A0A4S2M0K1</accession>
<dbReference type="EMBL" id="SJOL01005854">
    <property type="protein sequence ID" value="TGZ69735.1"/>
    <property type="molecule type" value="Genomic_DNA"/>
</dbReference>
<protein>
    <submittedName>
        <fullName evidence="2">Uncharacterized protein</fullName>
    </submittedName>
</protein>
<evidence type="ECO:0000256" key="1">
    <source>
        <dbReference type="SAM" id="MobiDB-lite"/>
    </source>
</evidence>
<dbReference type="AlphaFoldDB" id="A0A4S2M0K1"/>
<gene>
    <name evidence="2" type="ORF">CRM22_003574</name>
</gene>